<evidence type="ECO:0000313" key="1">
    <source>
        <dbReference type="EMBL" id="KAE8238736.1"/>
    </source>
</evidence>
<reference evidence="1" key="1">
    <citation type="submission" date="2016-04" db="EMBL/GenBank/DDBJ databases">
        <authorList>
            <person name="Nguyen H.D."/>
            <person name="Samba Siva P."/>
            <person name="Cullis J."/>
            <person name="Levesque C.A."/>
            <person name="Hambleton S."/>
        </authorList>
    </citation>
    <scope>NUCLEOTIDE SEQUENCE</scope>
    <source>
        <strain evidence="1">DAOMC 236416</strain>
    </source>
</reference>
<organism evidence="1 2">
    <name type="scientific">Tilletia indica</name>
    <dbReference type="NCBI Taxonomy" id="43049"/>
    <lineage>
        <taxon>Eukaryota</taxon>
        <taxon>Fungi</taxon>
        <taxon>Dikarya</taxon>
        <taxon>Basidiomycota</taxon>
        <taxon>Ustilaginomycotina</taxon>
        <taxon>Exobasidiomycetes</taxon>
        <taxon>Tilletiales</taxon>
        <taxon>Tilletiaceae</taxon>
        <taxon>Tilletia</taxon>
    </lineage>
</organism>
<dbReference type="Proteomes" id="UP000077521">
    <property type="component" value="Unassembled WGS sequence"/>
</dbReference>
<proteinExistence type="predicted"/>
<gene>
    <name evidence="1" type="ORF">A4X13_0g8400</name>
</gene>
<keyword evidence="2" id="KW-1185">Reference proteome</keyword>
<dbReference type="EMBL" id="LWDF02001440">
    <property type="protein sequence ID" value="KAE8238736.1"/>
    <property type="molecule type" value="Genomic_DNA"/>
</dbReference>
<reference evidence="1" key="2">
    <citation type="journal article" date="2019" name="IMA Fungus">
        <title>Genome sequencing and comparison of five Tilletia species to identify candidate genes for the detection of regulated species infecting wheat.</title>
        <authorList>
            <person name="Nguyen H.D.T."/>
            <person name="Sultana T."/>
            <person name="Kesanakurti P."/>
            <person name="Hambleton S."/>
        </authorList>
    </citation>
    <scope>NUCLEOTIDE SEQUENCE</scope>
    <source>
        <strain evidence="1">DAOMC 236416</strain>
    </source>
</reference>
<evidence type="ECO:0000313" key="2">
    <source>
        <dbReference type="Proteomes" id="UP000077521"/>
    </source>
</evidence>
<sequence length="138" mass="15064">MFPPSRYTSEYIHLSRITLSHSIKAISLQRHSPKLDDISSVKSGSWLLDSGRIGNAEDIGGGGGGASYLSTQHFLLGVVLAFSASNEDEVEVKRSASGRSIHQHRDTTIVCSAKRSFDMHSAELSHDLRASLTPEERI</sequence>
<comment type="caution">
    <text evidence="1">The sequence shown here is derived from an EMBL/GenBank/DDBJ whole genome shotgun (WGS) entry which is preliminary data.</text>
</comment>
<dbReference type="AlphaFoldDB" id="A0A177T4T2"/>
<protein>
    <submittedName>
        <fullName evidence="1">Uncharacterized protein</fullName>
    </submittedName>
</protein>
<accession>A0A177T4T2</accession>
<name>A0A177T4T2_9BASI</name>